<dbReference type="InterPro" id="IPR036390">
    <property type="entry name" value="WH_DNA-bd_sf"/>
</dbReference>
<organism evidence="1 2">
    <name type="scientific">Gottfriedia acidiceleris</name>
    <dbReference type="NCBI Taxonomy" id="371036"/>
    <lineage>
        <taxon>Bacteria</taxon>
        <taxon>Bacillati</taxon>
        <taxon>Bacillota</taxon>
        <taxon>Bacilli</taxon>
        <taxon>Bacillales</taxon>
        <taxon>Bacillaceae</taxon>
        <taxon>Gottfriedia</taxon>
    </lineage>
</organism>
<protein>
    <submittedName>
        <fullName evidence="1">Rrf2 family transcriptional regulator</fullName>
    </submittedName>
</protein>
<dbReference type="InterPro" id="IPR000944">
    <property type="entry name" value="Tscrpt_reg_Rrf2"/>
</dbReference>
<dbReference type="Proteomes" id="UP000830639">
    <property type="component" value="Chromosome"/>
</dbReference>
<dbReference type="InterPro" id="IPR036388">
    <property type="entry name" value="WH-like_DNA-bd_sf"/>
</dbReference>
<sequence length="150" mass="16574">MMSSCKNSVTPKWFGFAIQALVLLATTEGVTPSKAIAKHIRSGVSFMRRIMAPLVKEKIVEAREGRDGGYLLAKSPEEITLKQVYIALQMTEPLSTALIESTSDCTSGRVMNNVFSDFAIEAEEHLLGFLCNYTLADFVRRASHKTIESL</sequence>
<dbReference type="RefSeq" id="WP_084006921.1">
    <property type="nucleotide sequence ID" value="NZ_CP096034.1"/>
</dbReference>
<reference evidence="1 2" key="1">
    <citation type="submission" date="2022-04" db="EMBL/GenBank/DDBJ databases">
        <title>Mechanism of arsenic methylation and mitigation arsenic toxicity by Bacillus sp. LH14 from an Arsenic-Contaminated Paddy Soil.</title>
        <authorList>
            <person name="Wang D."/>
        </authorList>
    </citation>
    <scope>NUCLEOTIDE SEQUENCE [LARGE SCALE GENOMIC DNA]</scope>
    <source>
        <strain evidence="1 2">LH14</strain>
    </source>
</reference>
<dbReference type="PROSITE" id="PS51197">
    <property type="entry name" value="HTH_RRF2_2"/>
    <property type="match status" value="1"/>
</dbReference>
<dbReference type="Pfam" id="PF02082">
    <property type="entry name" value="Rrf2"/>
    <property type="match status" value="1"/>
</dbReference>
<dbReference type="PANTHER" id="PTHR33221">
    <property type="entry name" value="WINGED HELIX-TURN-HELIX TRANSCRIPTIONAL REGULATOR, RRF2 FAMILY"/>
    <property type="match status" value="1"/>
</dbReference>
<dbReference type="EMBL" id="CP096034">
    <property type="protein sequence ID" value="UPM55608.1"/>
    <property type="molecule type" value="Genomic_DNA"/>
</dbReference>
<name>A0ABY4JRZ0_9BACI</name>
<accession>A0ABY4JRZ0</accession>
<gene>
    <name evidence="1" type="ORF">MY490_07175</name>
</gene>
<keyword evidence="2" id="KW-1185">Reference proteome</keyword>
<proteinExistence type="predicted"/>
<dbReference type="Gene3D" id="1.10.10.10">
    <property type="entry name" value="Winged helix-like DNA-binding domain superfamily/Winged helix DNA-binding domain"/>
    <property type="match status" value="1"/>
</dbReference>
<dbReference type="SUPFAM" id="SSF46785">
    <property type="entry name" value="Winged helix' DNA-binding domain"/>
    <property type="match status" value="1"/>
</dbReference>
<evidence type="ECO:0000313" key="1">
    <source>
        <dbReference type="EMBL" id="UPM55608.1"/>
    </source>
</evidence>
<dbReference type="PANTHER" id="PTHR33221:SF15">
    <property type="entry name" value="HTH-TYPE TRANSCRIPTIONAL REGULATOR YWGB-RELATED"/>
    <property type="match status" value="1"/>
</dbReference>
<evidence type="ECO:0000313" key="2">
    <source>
        <dbReference type="Proteomes" id="UP000830639"/>
    </source>
</evidence>